<protein>
    <submittedName>
        <fullName evidence="3">Uncharacterized protein</fullName>
    </submittedName>
</protein>
<feature type="region of interest" description="Disordered" evidence="1">
    <location>
        <begin position="130"/>
        <end position="152"/>
    </location>
</feature>
<keyword evidence="2" id="KW-0812">Transmembrane</keyword>
<feature type="transmembrane region" description="Helical" evidence="2">
    <location>
        <begin position="38"/>
        <end position="60"/>
    </location>
</feature>
<comment type="caution">
    <text evidence="3">The sequence shown here is derived from an EMBL/GenBank/DDBJ whole genome shotgun (WGS) entry which is preliminary data.</text>
</comment>
<dbReference type="AlphaFoldDB" id="A0A2S8B0K8"/>
<sequence length="152" mass="15669">MIILGGVAALYLIWLLFRLATFALPVYSAVGAGLFVHAQGYGTAAMLLAGFTTGLIVYLTGQAVFVSVRSPLLRFLVALLFAVPAGFAGYQAMTGLLGLMIEDGIWTNCLAFFAGLATASAAWRSLAGAAPASGLSAPDPQSKELNPSTPQA</sequence>
<feature type="transmembrane region" description="Helical" evidence="2">
    <location>
        <begin position="72"/>
        <end position="93"/>
    </location>
</feature>
<evidence type="ECO:0000313" key="3">
    <source>
        <dbReference type="EMBL" id="PQM25902.1"/>
    </source>
</evidence>
<dbReference type="OrthoDB" id="7451148at2"/>
<keyword evidence="2" id="KW-0472">Membrane</keyword>
<keyword evidence="2" id="KW-1133">Transmembrane helix</keyword>
<evidence type="ECO:0000313" key="4">
    <source>
        <dbReference type="Proteomes" id="UP000238954"/>
    </source>
</evidence>
<proteinExistence type="predicted"/>
<dbReference type="RefSeq" id="WP_105999324.1">
    <property type="nucleotide sequence ID" value="NZ_CM009578.1"/>
</dbReference>
<keyword evidence="4" id="KW-1185">Reference proteome</keyword>
<gene>
    <name evidence="3" type="ORF">CVO77_12365</name>
</gene>
<feature type="compositionally biased region" description="Polar residues" evidence="1">
    <location>
        <begin position="143"/>
        <end position="152"/>
    </location>
</feature>
<name>A0A2S8B0K8_9SPHN</name>
<reference evidence="4" key="1">
    <citation type="submission" date="2017-11" db="EMBL/GenBank/DDBJ databases">
        <title>The complete genome sequence of Sphingopyxis pomeranensis sp. nov. strain WS5A3p.</title>
        <authorList>
            <person name="Kaminski M.A."/>
        </authorList>
    </citation>
    <scope>NUCLEOTIDE SEQUENCE [LARGE SCALE GENOMIC DNA]</scope>
    <source>
        <strain evidence="4">WS5A3p</strain>
    </source>
</reference>
<organism evidence="3 4">
    <name type="scientific">Sphingopyxis lindanitolerans</name>
    <dbReference type="NCBI Taxonomy" id="2054227"/>
    <lineage>
        <taxon>Bacteria</taxon>
        <taxon>Pseudomonadati</taxon>
        <taxon>Pseudomonadota</taxon>
        <taxon>Alphaproteobacteria</taxon>
        <taxon>Sphingomonadales</taxon>
        <taxon>Sphingomonadaceae</taxon>
        <taxon>Sphingopyxis</taxon>
    </lineage>
</organism>
<accession>A0A2S8B0K8</accession>
<evidence type="ECO:0000256" key="1">
    <source>
        <dbReference type="SAM" id="MobiDB-lite"/>
    </source>
</evidence>
<feature type="transmembrane region" description="Helical" evidence="2">
    <location>
        <begin position="105"/>
        <end position="123"/>
    </location>
</feature>
<evidence type="ECO:0000256" key="2">
    <source>
        <dbReference type="SAM" id="Phobius"/>
    </source>
</evidence>
<dbReference type="EMBL" id="PHFW01000003">
    <property type="protein sequence ID" value="PQM25902.1"/>
    <property type="molecule type" value="Genomic_DNA"/>
</dbReference>
<dbReference type="Proteomes" id="UP000238954">
    <property type="component" value="Chromosome"/>
</dbReference>